<keyword evidence="3" id="KW-0804">Transcription</keyword>
<dbReference type="PANTHER" id="PTHR40661">
    <property type="match status" value="1"/>
</dbReference>
<evidence type="ECO:0000313" key="6">
    <source>
        <dbReference type="Proteomes" id="UP001268683"/>
    </source>
</evidence>
<accession>A0AA52EFB2</accession>
<dbReference type="CDD" id="cd06529">
    <property type="entry name" value="S24_LexA-like"/>
    <property type="match status" value="1"/>
</dbReference>
<dbReference type="GO" id="GO:0003677">
    <property type="term" value="F:DNA binding"/>
    <property type="evidence" value="ECO:0007669"/>
    <property type="project" value="UniProtKB-KW"/>
</dbReference>
<name>A0AA52EFB2_9PROT</name>
<dbReference type="SUPFAM" id="SSF47413">
    <property type="entry name" value="lambda repressor-like DNA-binding domains"/>
    <property type="match status" value="1"/>
</dbReference>
<dbReference type="KEGG" id="tmk:QGN29_10840"/>
<dbReference type="InterPro" id="IPR010982">
    <property type="entry name" value="Lambda_DNA-bd_dom_sf"/>
</dbReference>
<dbReference type="InterPro" id="IPR036286">
    <property type="entry name" value="LexA/Signal_pep-like_sf"/>
</dbReference>
<dbReference type="SMART" id="SM00530">
    <property type="entry name" value="HTH_XRE"/>
    <property type="match status" value="1"/>
</dbReference>
<keyword evidence="6" id="KW-1185">Reference proteome</keyword>
<evidence type="ECO:0000256" key="3">
    <source>
        <dbReference type="ARBA" id="ARBA00023163"/>
    </source>
</evidence>
<dbReference type="Gene3D" id="1.10.260.40">
    <property type="entry name" value="lambda repressor-like DNA-binding domains"/>
    <property type="match status" value="1"/>
</dbReference>
<dbReference type="Pfam" id="PF00717">
    <property type="entry name" value="Peptidase_S24"/>
    <property type="match status" value="1"/>
</dbReference>
<protein>
    <submittedName>
        <fullName evidence="5">S24 family peptidase</fullName>
    </submittedName>
</protein>
<dbReference type="Pfam" id="PF01381">
    <property type="entry name" value="HTH_3"/>
    <property type="match status" value="1"/>
</dbReference>
<dbReference type="Gene3D" id="2.10.109.10">
    <property type="entry name" value="Umud Fragment, subunit A"/>
    <property type="match status" value="1"/>
</dbReference>
<dbReference type="AlphaFoldDB" id="A0AA52EFB2"/>
<feature type="domain" description="HTH cro/C1-type" evidence="4">
    <location>
        <begin position="8"/>
        <end position="61"/>
    </location>
</feature>
<dbReference type="RefSeq" id="WP_310797878.1">
    <property type="nucleotide sequence ID" value="NZ_CP123872.1"/>
</dbReference>
<gene>
    <name evidence="5" type="ORF">QGN29_10840</name>
</gene>
<evidence type="ECO:0000256" key="2">
    <source>
        <dbReference type="ARBA" id="ARBA00023125"/>
    </source>
</evidence>
<dbReference type="PROSITE" id="PS50943">
    <property type="entry name" value="HTH_CROC1"/>
    <property type="match status" value="1"/>
</dbReference>
<evidence type="ECO:0000259" key="4">
    <source>
        <dbReference type="PROSITE" id="PS50943"/>
    </source>
</evidence>
<dbReference type="SUPFAM" id="SSF51306">
    <property type="entry name" value="LexA/Signal peptidase"/>
    <property type="match status" value="1"/>
</dbReference>
<dbReference type="Proteomes" id="UP001268683">
    <property type="component" value="Chromosome"/>
</dbReference>
<dbReference type="InterPro" id="IPR015927">
    <property type="entry name" value="Peptidase_S24_S26A/B/C"/>
</dbReference>
<dbReference type="EMBL" id="CP123872">
    <property type="protein sequence ID" value="WND02043.1"/>
    <property type="molecule type" value="Genomic_DNA"/>
</dbReference>
<keyword evidence="1" id="KW-0805">Transcription regulation</keyword>
<dbReference type="InterPro" id="IPR001387">
    <property type="entry name" value="Cro/C1-type_HTH"/>
</dbReference>
<dbReference type="InterPro" id="IPR039418">
    <property type="entry name" value="LexA-like"/>
</dbReference>
<dbReference type="CDD" id="cd00093">
    <property type="entry name" value="HTH_XRE"/>
    <property type="match status" value="1"/>
</dbReference>
<keyword evidence="2" id="KW-0238">DNA-binding</keyword>
<reference evidence="5" key="1">
    <citation type="submission" date="2023-04" db="EMBL/GenBank/DDBJ databases">
        <title>Complete genome sequence of Temperatibacter marinus.</title>
        <authorList>
            <person name="Rong J.-C."/>
            <person name="Yi M.-L."/>
            <person name="Zhao Q."/>
        </authorList>
    </citation>
    <scope>NUCLEOTIDE SEQUENCE</scope>
    <source>
        <strain evidence="5">NBRC 110045</strain>
    </source>
</reference>
<sequence length="213" mass="24057">MNSLGKRVSYRRRILGLSQRELGKQIGISQQAIERLENDATKNPRNLLKLADSLGLDPHELVHGTTADRLMTLKEDSIPPYAPSHNSLRDLPVMGAAQGGPDGNLIMNDDPIDWTDRPQTLLGVTEAFAVYITGDSMSPKYEDGDLLYIHPNRPFKKGRYVVIETTDQRGYIKQFRKWDETDLIVRQFNPAKDLRIPRASIERVMLVIGSMDS</sequence>
<evidence type="ECO:0000256" key="1">
    <source>
        <dbReference type="ARBA" id="ARBA00023015"/>
    </source>
</evidence>
<dbReference type="PANTHER" id="PTHR40661:SF3">
    <property type="entry name" value="FELS-1 PROPHAGE TRANSCRIPTIONAL REGULATOR"/>
    <property type="match status" value="1"/>
</dbReference>
<evidence type="ECO:0000313" key="5">
    <source>
        <dbReference type="EMBL" id="WND02043.1"/>
    </source>
</evidence>
<proteinExistence type="predicted"/>
<organism evidence="5 6">
    <name type="scientific">Temperatibacter marinus</name>
    <dbReference type="NCBI Taxonomy" id="1456591"/>
    <lineage>
        <taxon>Bacteria</taxon>
        <taxon>Pseudomonadati</taxon>
        <taxon>Pseudomonadota</taxon>
        <taxon>Alphaproteobacteria</taxon>
        <taxon>Kordiimonadales</taxon>
        <taxon>Temperatibacteraceae</taxon>
        <taxon>Temperatibacter</taxon>
    </lineage>
</organism>